<evidence type="ECO:0000313" key="3">
    <source>
        <dbReference type="Proteomes" id="UP000584670"/>
    </source>
</evidence>
<evidence type="ECO:0000256" key="1">
    <source>
        <dbReference type="SAM" id="MobiDB-lite"/>
    </source>
</evidence>
<proteinExistence type="predicted"/>
<organism evidence="2 3">
    <name type="scientific">Streptomyces cupreus</name>
    <dbReference type="NCBI Taxonomy" id="2759956"/>
    <lineage>
        <taxon>Bacteria</taxon>
        <taxon>Bacillati</taxon>
        <taxon>Actinomycetota</taxon>
        <taxon>Actinomycetes</taxon>
        <taxon>Kitasatosporales</taxon>
        <taxon>Streptomycetaceae</taxon>
        <taxon>Streptomyces</taxon>
    </lineage>
</organism>
<accession>A0A7X1J3I2</accession>
<keyword evidence="3" id="KW-1185">Reference proteome</keyword>
<name>A0A7X1J3I2_9ACTN</name>
<gene>
    <name evidence="2" type="ORF">H4N64_18325</name>
</gene>
<dbReference type="EMBL" id="JACMSF010000018">
    <property type="protein sequence ID" value="MBC2903540.1"/>
    <property type="molecule type" value="Genomic_DNA"/>
</dbReference>
<feature type="region of interest" description="Disordered" evidence="1">
    <location>
        <begin position="59"/>
        <end position="81"/>
    </location>
</feature>
<comment type="caution">
    <text evidence="2">The sequence shown here is derived from an EMBL/GenBank/DDBJ whole genome shotgun (WGS) entry which is preliminary data.</text>
</comment>
<dbReference type="RefSeq" id="WP_186283427.1">
    <property type="nucleotide sequence ID" value="NZ_JACMSF010000018.1"/>
</dbReference>
<dbReference type="Proteomes" id="UP000584670">
    <property type="component" value="Unassembled WGS sequence"/>
</dbReference>
<sequence length="81" mass="9084">MTWKPKPPPVDQLNYAQHSGWRCCWCNKSLMGGARSAGISRGSSGVHVLDIEVYECGPRCPKRPRPPRRRPPKKDSQEGTP</sequence>
<protein>
    <submittedName>
        <fullName evidence="2">Uncharacterized protein</fullName>
    </submittedName>
</protein>
<feature type="compositionally biased region" description="Basic residues" evidence="1">
    <location>
        <begin position="60"/>
        <end position="72"/>
    </location>
</feature>
<evidence type="ECO:0000313" key="2">
    <source>
        <dbReference type="EMBL" id="MBC2903540.1"/>
    </source>
</evidence>
<reference evidence="2 3" key="1">
    <citation type="submission" date="2020-08" db="EMBL/GenBank/DDBJ databases">
        <title>Streptomyces sp. PSKA01 genome sequencing and assembly.</title>
        <authorList>
            <person name="Mandal S."/>
            <person name="Maiti P.K."/>
            <person name="Das P."/>
        </authorList>
    </citation>
    <scope>NUCLEOTIDE SEQUENCE [LARGE SCALE GENOMIC DNA]</scope>
    <source>
        <strain evidence="2 3">PSKA01</strain>
    </source>
</reference>
<dbReference type="AlphaFoldDB" id="A0A7X1J3I2"/>